<dbReference type="Gene3D" id="2.60.40.640">
    <property type="match status" value="2"/>
</dbReference>
<feature type="compositionally biased region" description="Polar residues" evidence="3">
    <location>
        <begin position="401"/>
        <end position="410"/>
    </location>
</feature>
<dbReference type="InterPro" id="IPR014756">
    <property type="entry name" value="Ig_E-set"/>
</dbReference>
<reference evidence="5" key="1">
    <citation type="submission" date="2021-02" db="EMBL/GenBank/DDBJ databases">
        <authorList>
            <person name="Steward A R."/>
        </authorList>
    </citation>
    <scope>NUCLEOTIDE SEQUENCE</scope>
</reference>
<dbReference type="Pfam" id="PF00339">
    <property type="entry name" value="Arrestin_N"/>
    <property type="match status" value="1"/>
</dbReference>
<dbReference type="SUPFAM" id="SSF81296">
    <property type="entry name" value="E set domains"/>
    <property type="match status" value="2"/>
</dbReference>
<evidence type="ECO:0000313" key="5">
    <source>
        <dbReference type="EMBL" id="CAF4829057.1"/>
    </source>
</evidence>
<dbReference type="InterPro" id="IPR011022">
    <property type="entry name" value="Arrestin_C-like"/>
</dbReference>
<accession>A0A821QXS3</accession>
<dbReference type="InterPro" id="IPR050357">
    <property type="entry name" value="Arrestin_domain-protein"/>
</dbReference>
<dbReference type="PANTHER" id="PTHR11188">
    <property type="entry name" value="ARRESTIN DOMAIN CONTAINING PROTEIN"/>
    <property type="match status" value="1"/>
</dbReference>
<dbReference type="PANTHER" id="PTHR11188:SF176">
    <property type="entry name" value="ARRESTIN DOMAIN-CONTAINING PROTEIN 1"/>
    <property type="match status" value="1"/>
</dbReference>
<sequence>MTFMGFKAGTITLDEPRLIYYSGQVLSGTIQFELGDQLTFTDIKVVYIGQAIVKWPENEVQKYSGTSRVRQIDFSGRDVYFSTEQSLCGGPTTLPAGSHSFKFSYQIPPSAPSSFKGSKGSINYRIVAVMEYQDMKRDELSADFEVVAPLDLNTVQDIKKPIVLEFEDVSSCNCFCQDSVISVKIVLPVSGYCPGQMMQIKIDSKNDSSVEVRKIVFQFVKRERYHSQQPKSTYTPPEEILETLVQGPILANTKRSFTFQMRVPDIIAYNLEACNIIDVAYFLKVKVKMSGCAEDLEDECELCIGLIPLKETVEGTYIHPLSYLLPKAAPPNPNNIPNIPIQLQNVNQTPYPQSGSSSKIQMPFPQGYKPQNVMNSPVPYEIGFKVPDIVVEPPYPVNDGNMPQANNFPTPSAPPM</sequence>
<keyword evidence="2" id="KW-0716">Sensory transduction</keyword>
<comment type="caution">
    <text evidence="5">The sequence shown here is derived from an EMBL/GenBank/DDBJ whole genome shotgun (WGS) entry which is preliminary data.</text>
</comment>
<name>A0A821QXS3_9NEOP</name>
<dbReference type="GO" id="GO:0005737">
    <property type="term" value="C:cytoplasm"/>
    <property type="evidence" value="ECO:0007669"/>
    <property type="project" value="TreeGrafter"/>
</dbReference>
<evidence type="ECO:0000256" key="2">
    <source>
        <dbReference type="ARBA" id="ARBA00022606"/>
    </source>
</evidence>
<feature type="domain" description="Arrestin C-terminal-like" evidence="4">
    <location>
        <begin position="177"/>
        <end position="309"/>
    </location>
</feature>
<dbReference type="Proteomes" id="UP000663880">
    <property type="component" value="Unassembled WGS sequence"/>
</dbReference>
<evidence type="ECO:0000256" key="3">
    <source>
        <dbReference type="SAM" id="MobiDB-lite"/>
    </source>
</evidence>
<gene>
    <name evidence="5" type="ORF">PMACD_LOCUS5125</name>
</gene>
<protein>
    <recommendedName>
        <fullName evidence="4">Arrestin C-terminal-like domain-containing protein</fullName>
    </recommendedName>
</protein>
<dbReference type="GO" id="GO:0015031">
    <property type="term" value="P:protein transport"/>
    <property type="evidence" value="ECO:0007669"/>
    <property type="project" value="TreeGrafter"/>
</dbReference>
<evidence type="ECO:0000256" key="1">
    <source>
        <dbReference type="ARBA" id="ARBA00005298"/>
    </source>
</evidence>
<dbReference type="Pfam" id="PF02752">
    <property type="entry name" value="Arrestin_C"/>
    <property type="match status" value="1"/>
</dbReference>
<dbReference type="AlphaFoldDB" id="A0A821QXS3"/>
<comment type="similarity">
    <text evidence="1">Belongs to the arrestin family.</text>
</comment>
<evidence type="ECO:0000259" key="4">
    <source>
        <dbReference type="SMART" id="SM01017"/>
    </source>
</evidence>
<keyword evidence="6" id="KW-1185">Reference proteome</keyword>
<dbReference type="EMBL" id="CAJOBZ010000009">
    <property type="protein sequence ID" value="CAF4829057.1"/>
    <property type="molecule type" value="Genomic_DNA"/>
</dbReference>
<dbReference type="InterPro" id="IPR011021">
    <property type="entry name" value="Arrestin-like_N"/>
</dbReference>
<proteinExistence type="inferred from homology"/>
<dbReference type="InterPro" id="IPR014752">
    <property type="entry name" value="Arrestin-like_C"/>
</dbReference>
<dbReference type="OrthoDB" id="2333384at2759"/>
<dbReference type="SMART" id="SM01017">
    <property type="entry name" value="Arrestin_C"/>
    <property type="match status" value="1"/>
</dbReference>
<feature type="region of interest" description="Disordered" evidence="3">
    <location>
        <begin position="395"/>
        <end position="416"/>
    </location>
</feature>
<evidence type="ECO:0000313" key="6">
    <source>
        <dbReference type="Proteomes" id="UP000663880"/>
    </source>
</evidence>
<organism evidence="5 6">
    <name type="scientific">Pieris macdunnoughi</name>
    <dbReference type="NCBI Taxonomy" id="345717"/>
    <lineage>
        <taxon>Eukaryota</taxon>
        <taxon>Metazoa</taxon>
        <taxon>Ecdysozoa</taxon>
        <taxon>Arthropoda</taxon>
        <taxon>Hexapoda</taxon>
        <taxon>Insecta</taxon>
        <taxon>Pterygota</taxon>
        <taxon>Neoptera</taxon>
        <taxon>Endopterygota</taxon>
        <taxon>Lepidoptera</taxon>
        <taxon>Glossata</taxon>
        <taxon>Ditrysia</taxon>
        <taxon>Papilionoidea</taxon>
        <taxon>Pieridae</taxon>
        <taxon>Pierinae</taxon>
        <taxon>Pieris</taxon>
    </lineage>
</organism>